<sequence>MWVWVIGAVLGVIAAVAYAQHRARAGRHVPLSQRQPARPETGKVPLGMEAMDLDAVASVARRNESLERGHTNWTRKRGGFFLGGAEVDVKPWADDETYARRYHAAFKKSDAKDK</sequence>
<proteinExistence type="predicted"/>
<organism evidence="1 2">
    <name type="scientific">Sulfitobacter delicatus</name>
    <dbReference type="NCBI Taxonomy" id="218672"/>
    <lineage>
        <taxon>Bacteria</taxon>
        <taxon>Pseudomonadati</taxon>
        <taxon>Pseudomonadota</taxon>
        <taxon>Alphaproteobacteria</taxon>
        <taxon>Rhodobacterales</taxon>
        <taxon>Roseobacteraceae</taxon>
        <taxon>Sulfitobacter</taxon>
    </lineage>
</organism>
<evidence type="ECO:0000313" key="1">
    <source>
        <dbReference type="EMBL" id="SDF88992.1"/>
    </source>
</evidence>
<accession>A0A1G7PRL1</accession>
<dbReference type="Proteomes" id="UP000199399">
    <property type="component" value="Unassembled WGS sequence"/>
</dbReference>
<name>A0A1G7PRL1_9RHOB</name>
<dbReference type="AlphaFoldDB" id="A0A1G7PRL1"/>
<dbReference type="RefSeq" id="WP_093741136.1">
    <property type="nucleotide sequence ID" value="NZ_FNBP01000003.1"/>
</dbReference>
<keyword evidence="2" id="KW-1185">Reference proteome</keyword>
<dbReference type="OrthoDB" id="7639273at2"/>
<protein>
    <submittedName>
        <fullName evidence="1">Uncharacterized protein</fullName>
    </submittedName>
</protein>
<dbReference type="STRING" id="218672.SAMN04489759_103424"/>
<dbReference type="EMBL" id="FNBP01000003">
    <property type="protein sequence ID" value="SDF88992.1"/>
    <property type="molecule type" value="Genomic_DNA"/>
</dbReference>
<reference evidence="2" key="1">
    <citation type="submission" date="2016-10" db="EMBL/GenBank/DDBJ databases">
        <authorList>
            <person name="Varghese N."/>
            <person name="Submissions S."/>
        </authorList>
    </citation>
    <scope>NUCLEOTIDE SEQUENCE [LARGE SCALE GENOMIC DNA]</scope>
    <source>
        <strain evidence="2">DSM 16477</strain>
    </source>
</reference>
<evidence type="ECO:0000313" key="2">
    <source>
        <dbReference type="Proteomes" id="UP000199399"/>
    </source>
</evidence>
<gene>
    <name evidence="1" type="ORF">SAMN04489759_103424</name>
</gene>